<dbReference type="Proteomes" id="UP000838756">
    <property type="component" value="Unassembled WGS sequence"/>
</dbReference>
<dbReference type="OrthoDB" id="410104at2759"/>
<evidence type="ECO:0000313" key="1">
    <source>
        <dbReference type="EMBL" id="CAH2212350.1"/>
    </source>
</evidence>
<accession>A0A8S4QNH5</accession>
<gene>
    <name evidence="1" type="primary">jg264</name>
    <name evidence="1" type="ORF">PAEG_LOCUS3484</name>
</gene>
<dbReference type="EMBL" id="CAKXAJ010011187">
    <property type="protein sequence ID" value="CAH2212350.1"/>
    <property type="molecule type" value="Genomic_DNA"/>
</dbReference>
<dbReference type="AlphaFoldDB" id="A0A8S4QNH5"/>
<organism evidence="1 2">
    <name type="scientific">Pararge aegeria aegeria</name>
    <dbReference type="NCBI Taxonomy" id="348720"/>
    <lineage>
        <taxon>Eukaryota</taxon>
        <taxon>Metazoa</taxon>
        <taxon>Ecdysozoa</taxon>
        <taxon>Arthropoda</taxon>
        <taxon>Hexapoda</taxon>
        <taxon>Insecta</taxon>
        <taxon>Pterygota</taxon>
        <taxon>Neoptera</taxon>
        <taxon>Endopterygota</taxon>
        <taxon>Lepidoptera</taxon>
        <taxon>Glossata</taxon>
        <taxon>Ditrysia</taxon>
        <taxon>Papilionoidea</taxon>
        <taxon>Nymphalidae</taxon>
        <taxon>Satyrinae</taxon>
        <taxon>Satyrini</taxon>
        <taxon>Parargina</taxon>
        <taxon>Pararge</taxon>
    </lineage>
</organism>
<evidence type="ECO:0000313" key="2">
    <source>
        <dbReference type="Proteomes" id="UP000838756"/>
    </source>
</evidence>
<proteinExistence type="predicted"/>
<comment type="caution">
    <text evidence="1">The sequence shown here is derived from an EMBL/GenBank/DDBJ whole genome shotgun (WGS) entry which is preliminary data.</text>
</comment>
<reference evidence="1" key="1">
    <citation type="submission" date="2022-03" db="EMBL/GenBank/DDBJ databases">
        <authorList>
            <person name="Lindestad O."/>
        </authorList>
    </citation>
    <scope>NUCLEOTIDE SEQUENCE</scope>
</reference>
<keyword evidence="2" id="KW-1185">Reference proteome</keyword>
<protein>
    <submittedName>
        <fullName evidence="1">Jg264 protein</fullName>
    </submittedName>
</protein>
<name>A0A8S4QNH5_9NEOP</name>
<sequence length="75" mass="8716">MVEDGLKPSKLRDPYPVETHIQSIRPIFLPTMTYGVETWTVMKKVHRLKVAQRAMERAMLGLSLLDRIPNVEIRN</sequence>